<evidence type="ECO:0000313" key="1">
    <source>
        <dbReference type="EMBL" id="RNB77533.1"/>
    </source>
</evidence>
<dbReference type="Proteomes" id="UP000281915">
    <property type="component" value="Unassembled WGS sequence"/>
</dbReference>
<evidence type="ECO:0000313" key="2">
    <source>
        <dbReference type="Proteomes" id="UP000281915"/>
    </source>
</evidence>
<gene>
    <name evidence="1" type="ORF">EDM58_14825</name>
</gene>
<sequence length="105" mass="11809">MKRIILLVLCLGIILVGAFTIEVETAPPASTRMILENTHQTYISPPCYEQAQKTNNLSEADLKKAQDLNYQPESGCTKDSLEPIKQPIAYAIAEKMGLKKSKWEW</sequence>
<organism evidence="1 2">
    <name type="scientific">Brevibacillus panacihumi</name>
    <dbReference type="NCBI Taxonomy" id="497735"/>
    <lineage>
        <taxon>Bacteria</taxon>
        <taxon>Bacillati</taxon>
        <taxon>Bacillota</taxon>
        <taxon>Bacilli</taxon>
        <taxon>Bacillales</taxon>
        <taxon>Paenibacillaceae</taxon>
        <taxon>Brevibacillus</taxon>
    </lineage>
</organism>
<comment type="caution">
    <text evidence="1">The sequence shown here is derived from an EMBL/GenBank/DDBJ whole genome shotgun (WGS) entry which is preliminary data.</text>
</comment>
<dbReference type="AlphaFoldDB" id="A0A3M8CPH2"/>
<accession>A0A3M8CPH2</accession>
<proteinExistence type="predicted"/>
<name>A0A3M8CPH2_9BACL</name>
<dbReference type="EMBL" id="RHHT01000030">
    <property type="protein sequence ID" value="RNB77533.1"/>
    <property type="molecule type" value="Genomic_DNA"/>
</dbReference>
<protein>
    <submittedName>
        <fullName evidence="1">Uncharacterized protein</fullName>
    </submittedName>
</protein>
<dbReference type="RefSeq" id="WP_122914032.1">
    <property type="nucleotide sequence ID" value="NZ_RHHT01000030.1"/>
</dbReference>
<reference evidence="1 2" key="1">
    <citation type="submission" date="2018-10" db="EMBL/GenBank/DDBJ databases">
        <title>Phylogenomics of Brevibacillus.</title>
        <authorList>
            <person name="Dunlap C."/>
        </authorList>
    </citation>
    <scope>NUCLEOTIDE SEQUENCE [LARGE SCALE GENOMIC DNA]</scope>
    <source>
        <strain evidence="1 2">JCM 15085</strain>
    </source>
</reference>